<keyword evidence="3" id="KW-0611">Plant defense</keyword>
<dbReference type="Proteomes" id="UP000224567">
    <property type="component" value="Unassembled WGS sequence"/>
</dbReference>
<evidence type="ECO:0000256" key="1">
    <source>
        <dbReference type="ARBA" id="ARBA00022737"/>
    </source>
</evidence>
<dbReference type="InterPro" id="IPR041118">
    <property type="entry name" value="Rx_N"/>
</dbReference>
<evidence type="ECO:0000256" key="2">
    <source>
        <dbReference type="ARBA" id="ARBA00022741"/>
    </source>
</evidence>
<protein>
    <recommendedName>
        <fullName evidence="4">Disease resistance N-terminal domain-containing protein</fullName>
    </recommendedName>
</protein>
<dbReference type="EMBL" id="MLFT02000011">
    <property type="protein sequence ID" value="PHT35211.1"/>
    <property type="molecule type" value="Genomic_DNA"/>
</dbReference>
<gene>
    <name evidence="5" type="ORF">CQW23_27011</name>
</gene>
<evidence type="ECO:0000259" key="4">
    <source>
        <dbReference type="Pfam" id="PF18052"/>
    </source>
</evidence>
<proteinExistence type="predicted"/>
<evidence type="ECO:0000313" key="6">
    <source>
        <dbReference type="Proteomes" id="UP000224567"/>
    </source>
</evidence>
<reference evidence="6" key="2">
    <citation type="journal article" date="2017" name="J. Anim. Genet.">
        <title>Multiple reference genome sequences of hot pepper reveal the massive evolution of plant disease resistance genes by retroduplication.</title>
        <authorList>
            <person name="Kim S."/>
            <person name="Park J."/>
            <person name="Yeom S.-I."/>
            <person name="Kim Y.-M."/>
            <person name="Seo E."/>
            <person name="Kim K.-T."/>
            <person name="Kim M.-S."/>
            <person name="Lee J.M."/>
            <person name="Cheong K."/>
            <person name="Shin H.-S."/>
            <person name="Kim S.-B."/>
            <person name="Han K."/>
            <person name="Lee J."/>
            <person name="Park M."/>
            <person name="Lee H.-A."/>
            <person name="Lee H.-Y."/>
            <person name="Lee Y."/>
            <person name="Oh S."/>
            <person name="Lee J.H."/>
            <person name="Choi E."/>
            <person name="Choi E."/>
            <person name="Lee S.E."/>
            <person name="Jeon J."/>
            <person name="Kim H."/>
            <person name="Choi G."/>
            <person name="Song H."/>
            <person name="Lee J."/>
            <person name="Lee S.-C."/>
            <person name="Kwon J.-K."/>
            <person name="Lee H.-Y."/>
            <person name="Koo N."/>
            <person name="Hong Y."/>
            <person name="Kim R.W."/>
            <person name="Kang W.-H."/>
            <person name="Huh J.H."/>
            <person name="Kang B.-C."/>
            <person name="Yang T.-J."/>
            <person name="Lee Y.-H."/>
            <person name="Bennetzen J.L."/>
            <person name="Choi D."/>
        </authorList>
    </citation>
    <scope>NUCLEOTIDE SEQUENCE [LARGE SCALE GENOMIC DNA]</scope>
    <source>
        <strain evidence="6">cv. PBC81</strain>
    </source>
</reference>
<dbReference type="Gene3D" id="1.20.5.4130">
    <property type="match status" value="1"/>
</dbReference>
<dbReference type="GO" id="GO:0006952">
    <property type="term" value="P:defense response"/>
    <property type="evidence" value="ECO:0007669"/>
    <property type="project" value="UniProtKB-KW"/>
</dbReference>
<keyword evidence="6" id="KW-1185">Reference proteome</keyword>
<accession>A0A2G2VQG8</accession>
<dbReference type="Pfam" id="PF18052">
    <property type="entry name" value="Rx_N"/>
    <property type="match status" value="1"/>
</dbReference>
<organism evidence="5 6">
    <name type="scientific">Capsicum baccatum</name>
    <name type="common">Peruvian pepper</name>
    <dbReference type="NCBI Taxonomy" id="33114"/>
    <lineage>
        <taxon>Eukaryota</taxon>
        <taxon>Viridiplantae</taxon>
        <taxon>Streptophyta</taxon>
        <taxon>Embryophyta</taxon>
        <taxon>Tracheophyta</taxon>
        <taxon>Spermatophyta</taxon>
        <taxon>Magnoliopsida</taxon>
        <taxon>eudicotyledons</taxon>
        <taxon>Gunneridae</taxon>
        <taxon>Pentapetalae</taxon>
        <taxon>asterids</taxon>
        <taxon>lamiids</taxon>
        <taxon>Solanales</taxon>
        <taxon>Solanaceae</taxon>
        <taxon>Solanoideae</taxon>
        <taxon>Capsiceae</taxon>
        <taxon>Capsicum</taxon>
    </lineage>
</organism>
<dbReference type="OrthoDB" id="1296716at2759"/>
<evidence type="ECO:0000313" key="5">
    <source>
        <dbReference type="EMBL" id="PHT35211.1"/>
    </source>
</evidence>
<keyword evidence="1" id="KW-0677">Repeat</keyword>
<feature type="domain" description="Disease resistance N-terminal" evidence="4">
    <location>
        <begin position="138"/>
        <end position="216"/>
    </location>
</feature>
<comment type="caution">
    <text evidence="5">The sequence shown here is derived from an EMBL/GenBank/DDBJ whole genome shotgun (WGS) entry which is preliminary data.</text>
</comment>
<sequence length="216" mass="23624">MEFEFIALDKAGEEAEWLQNFLEDIPYWPKPVAPVCIHCDSQAAIGRAGSMMYNEVSIIMTVSGGGDCDVNLVDGSFGDELVGTRNWSIVVDDDGAVGIGVSVGVAVAVDIIRIMEVVGFVAAHNSEMEIGLAVGRAFLSLALNVLFDRLAPHGDLLKMFQRHKHDDGLLEKLEDILLGLQIVLSDAENKQASDQRVRKWLNKLQRAVYGAENLLE</sequence>
<reference evidence="5 6" key="1">
    <citation type="journal article" date="2017" name="Genome Biol.">
        <title>New reference genome sequences of hot pepper reveal the massive evolution of plant disease-resistance genes by retroduplication.</title>
        <authorList>
            <person name="Kim S."/>
            <person name="Park J."/>
            <person name="Yeom S.I."/>
            <person name="Kim Y.M."/>
            <person name="Seo E."/>
            <person name="Kim K.T."/>
            <person name="Kim M.S."/>
            <person name="Lee J.M."/>
            <person name="Cheong K."/>
            <person name="Shin H.S."/>
            <person name="Kim S.B."/>
            <person name="Han K."/>
            <person name="Lee J."/>
            <person name="Park M."/>
            <person name="Lee H.A."/>
            <person name="Lee H.Y."/>
            <person name="Lee Y."/>
            <person name="Oh S."/>
            <person name="Lee J.H."/>
            <person name="Choi E."/>
            <person name="Choi E."/>
            <person name="Lee S.E."/>
            <person name="Jeon J."/>
            <person name="Kim H."/>
            <person name="Choi G."/>
            <person name="Song H."/>
            <person name="Lee J."/>
            <person name="Lee S.C."/>
            <person name="Kwon J.K."/>
            <person name="Lee H.Y."/>
            <person name="Koo N."/>
            <person name="Hong Y."/>
            <person name="Kim R.W."/>
            <person name="Kang W.H."/>
            <person name="Huh J.H."/>
            <person name="Kang B.C."/>
            <person name="Yang T.J."/>
            <person name="Lee Y.H."/>
            <person name="Bennetzen J.L."/>
            <person name="Choi D."/>
        </authorList>
    </citation>
    <scope>NUCLEOTIDE SEQUENCE [LARGE SCALE GENOMIC DNA]</scope>
    <source>
        <strain evidence="6">cv. PBC81</strain>
    </source>
</reference>
<dbReference type="AlphaFoldDB" id="A0A2G2VQG8"/>
<dbReference type="GO" id="GO:0000166">
    <property type="term" value="F:nucleotide binding"/>
    <property type="evidence" value="ECO:0007669"/>
    <property type="project" value="UniProtKB-KW"/>
</dbReference>
<evidence type="ECO:0000256" key="3">
    <source>
        <dbReference type="ARBA" id="ARBA00022821"/>
    </source>
</evidence>
<name>A0A2G2VQG8_CAPBA</name>
<keyword evidence="2" id="KW-0547">Nucleotide-binding</keyword>